<feature type="domain" description="Ig-like" evidence="5">
    <location>
        <begin position="232"/>
        <end position="304"/>
    </location>
</feature>
<feature type="domain" description="Fibronectin type-III" evidence="6">
    <location>
        <begin position="891"/>
        <end position="992"/>
    </location>
</feature>
<feature type="domain" description="EGF-like" evidence="4">
    <location>
        <begin position="331"/>
        <end position="367"/>
    </location>
</feature>
<dbReference type="KEGG" id="spu:105437641"/>
<reference evidence="8" key="1">
    <citation type="submission" date="2015-02" db="EMBL/GenBank/DDBJ databases">
        <title>Genome sequencing for Strongylocentrotus purpuratus.</title>
        <authorList>
            <person name="Murali S."/>
            <person name="Liu Y."/>
            <person name="Vee V."/>
            <person name="English A."/>
            <person name="Wang M."/>
            <person name="Skinner E."/>
            <person name="Han Y."/>
            <person name="Muzny D.M."/>
            <person name="Worley K.C."/>
            <person name="Gibbs R.A."/>
        </authorList>
    </citation>
    <scope>NUCLEOTIDE SEQUENCE</scope>
</reference>
<evidence type="ECO:0000256" key="1">
    <source>
        <dbReference type="PROSITE-ProRule" id="PRU00076"/>
    </source>
</evidence>
<dbReference type="InParanoid" id="A0A7M7PNC2"/>
<dbReference type="PROSITE" id="PS50026">
    <property type="entry name" value="EGF_3"/>
    <property type="match status" value="1"/>
</dbReference>
<evidence type="ECO:0000259" key="4">
    <source>
        <dbReference type="PROSITE" id="PS50026"/>
    </source>
</evidence>
<dbReference type="SMART" id="SM00181">
    <property type="entry name" value="EGF"/>
    <property type="match status" value="3"/>
</dbReference>
<organism evidence="7 8">
    <name type="scientific">Strongylocentrotus purpuratus</name>
    <name type="common">Purple sea urchin</name>
    <dbReference type="NCBI Taxonomy" id="7668"/>
    <lineage>
        <taxon>Eukaryota</taxon>
        <taxon>Metazoa</taxon>
        <taxon>Echinodermata</taxon>
        <taxon>Eleutherozoa</taxon>
        <taxon>Echinozoa</taxon>
        <taxon>Echinoidea</taxon>
        <taxon>Euechinoidea</taxon>
        <taxon>Echinacea</taxon>
        <taxon>Camarodonta</taxon>
        <taxon>Echinidea</taxon>
        <taxon>Strongylocentrotidae</taxon>
        <taxon>Strongylocentrotus</taxon>
    </lineage>
</organism>
<protein>
    <submittedName>
        <fullName evidence="7">Uncharacterized protein</fullName>
    </submittedName>
</protein>
<comment type="caution">
    <text evidence="1">Lacks conserved residue(s) required for the propagation of feature annotation.</text>
</comment>
<dbReference type="SMART" id="SM00060">
    <property type="entry name" value="FN3"/>
    <property type="match status" value="3"/>
</dbReference>
<dbReference type="InterPro" id="IPR036116">
    <property type="entry name" value="FN3_sf"/>
</dbReference>
<feature type="transmembrane region" description="Helical" evidence="2">
    <location>
        <begin position="1009"/>
        <end position="1031"/>
    </location>
</feature>
<dbReference type="InterPro" id="IPR007110">
    <property type="entry name" value="Ig-like_dom"/>
</dbReference>
<dbReference type="CDD" id="cd00055">
    <property type="entry name" value="EGF_Lam"/>
    <property type="match status" value="1"/>
</dbReference>
<feature type="disulfide bond" evidence="1">
    <location>
        <begin position="357"/>
        <end position="366"/>
    </location>
</feature>
<feature type="domain" description="Fibronectin type-III" evidence="6">
    <location>
        <begin position="680"/>
        <end position="782"/>
    </location>
</feature>
<evidence type="ECO:0000259" key="6">
    <source>
        <dbReference type="PROSITE" id="PS50853"/>
    </source>
</evidence>
<keyword evidence="2" id="KW-0472">Membrane</keyword>
<dbReference type="SUPFAM" id="SSF49265">
    <property type="entry name" value="Fibronectin type III"/>
    <property type="match status" value="2"/>
</dbReference>
<dbReference type="OMA" id="QYGAGCL"/>
<evidence type="ECO:0000313" key="7">
    <source>
        <dbReference type="EnsemblMetazoa" id="XP_030852785"/>
    </source>
</evidence>
<dbReference type="PANTHER" id="PTHR26391">
    <property type="entry name" value="INACTIVE TYROSINE-PROTEIN KINASE 7"/>
    <property type="match status" value="1"/>
</dbReference>
<dbReference type="FunFam" id="2.60.40.10:FF:001450">
    <property type="entry name" value="Uncharacterized protein"/>
    <property type="match status" value="1"/>
</dbReference>
<keyword evidence="1" id="KW-1015">Disulfide bond</keyword>
<evidence type="ECO:0000259" key="5">
    <source>
        <dbReference type="PROSITE" id="PS50835"/>
    </source>
</evidence>
<evidence type="ECO:0000256" key="3">
    <source>
        <dbReference type="SAM" id="SignalP"/>
    </source>
</evidence>
<feature type="chain" id="PRO_5029716294" evidence="3">
    <location>
        <begin position="23"/>
        <end position="1135"/>
    </location>
</feature>
<dbReference type="GeneID" id="105437641"/>
<dbReference type="Pfam" id="PF00041">
    <property type="entry name" value="fn3"/>
    <property type="match status" value="3"/>
</dbReference>
<dbReference type="PROSITE" id="PS50853">
    <property type="entry name" value="FN3"/>
    <property type="match status" value="3"/>
</dbReference>
<dbReference type="InterPro" id="IPR000742">
    <property type="entry name" value="EGF"/>
</dbReference>
<accession>A0A7M7PNC2</accession>
<evidence type="ECO:0000256" key="2">
    <source>
        <dbReference type="SAM" id="Phobius"/>
    </source>
</evidence>
<proteinExistence type="predicted"/>
<dbReference type="CDD" id="cd00063">
    <property type="entry name" value="FN3"/>
    <property type="match status" value="3"/>
</dbReference>
<keyword evidence="8" id="KW-1185">Reference proteome</keyword>
<dbReference type="Gene3D" id="2.60.40.10">
    <property type="entry name" value="Immunoglobulins"/>
    <property type="match status" value="4"/>
</dbReference>
<dbReference type="InterPro" id="IPR003961">
    <property type="entry name" value="FN3_dom"/>
</dbReference>
<dbReference type="RefSeq" id="XP_030852785.1">
    <property type="nucleotide sequence ID" value="XM_030996925.1"/>
</dbReference>
<dbReference type="OrthoDB" id="1668230at2759"/>
<keyword evidence="1" id="KW-0245">EGF-like domain</keyword>
<dbReference type="PROSITE" id="PS50835">
    <property type="entry name" value="IG_LIKE"/>
    <property type="match status" value="1"/>
</dbReference>
<keyword evidence="2" id="KW-0812">Transmembrane</keyword>
<dbReference type="CDD" id="cd00054">
    <property type="entry name" value="EGF_CA"/>
    <property type="match status" value="1"/>
</dbReference>
<dbReference type="Proteomes" id="UP000007110">
    <property type="component" value="Unassembled WGS sequence"/>
</dbReference>
<sequence>MVSSGMINICYLLLMWSHLAVAQDFPWAEGSDYADPLPDEQMPSHDYGQSYVFPEPANPGPVFPFPNSPYVIPEPAVAETQTVVALPVQPKQRQVPLPVEPTNVVATTRVSPSTERVQTTLSPILSPDHYVRVTMRMVSPLGVDQGSSSFSCYLSQPDVGRSTLSTGRYSQTGDGGTVGAWSLPEGRRLGGHGMAVDLTTSGTGGFGTFYCQGSQPGKDTTTVVGVFLTSNPKIIPTDGRFTKTVSLGDVDVTLAMTLRSPADALTNQVQWRRNGQEVIEDMSGLASVTFRRPITETVAGVYECFYANERNQARHGIVRLIVRGCPTGRWNPPRCTGVCDACYNGGMCDHVTGWCICPPGFTGEHCEQACGFNSFGVSCEFRCSSSVDESVSCRGSQFCLPDPFGCTCNAGFKGLRCEADCDAGQYGAGCLQSCHCASGHCDRFTGQCLGSPSGCSRGWSGVNCQVPDVCPKGYFGAACLSKCYCDNGVACDKVSGKCPQKRCAPGFAVYDDGQHCSGCRPGTFGIGCSHTCPCHADACHPETGECSGRCFDRFIKPTCHAGISSVTTTRVNTGQTASFNCTITSSMSLSSSSSSLASFSRSPSAILPSASTVVLYRISGGESQAGVLRLGTVVEPGSETVMFGVDGIRPDETLRCVVMGANGEVLARREVPADTYVLPVMANPPIITEQTVTSISLRWQPWSSTGPDHTGDPPLVAYVVLYRLNGRNDWMRGDRIPAIRTSATQRDLQPHTWYDVSVVGVREGLGGEGLPSPWTTVRTFCQVPSRPPTVIASSDTKFPGQILVAWQTPDPTVIRCPSGLVGFNIYYREIDSAHSETGTLRLFTPTVTNQVVTGLHVYTKYLVSISLLNEAGEGERSEEVMVFSPQEIPPPPIHLTVEQPTKESALISWETPSPSNINGKIRFFELQYKFWADHNDDLAESHSIQINNTSLEMKYELKGLVANLSYSFKVRTVNDVAPGDWCDPIIVSTQEEPPALLAHGRSSIHGPKVGLSIMGVFVGLLLLAGLFVGVVRFRKFRKRMRAQKNNELSTLRDTVAFSRRSVRVSDLKGNGNGKKLMDDVYMTPIATASLTKSSRKPKPKGEDEHKYEYIDPMRFPVMRFAILANENETIIHSYR</sequence>
<keyword evidence="2" id="KW-1133">Transmembrane helix</keyword>
<dbReference type="Gene3D" id="2.170.300.10">
    <property type="entry name" value="Tie2 ligand-binding domain superfamily"/>
    <property type="match status" value="1"/>
</dbReference>
<name>A0A7M7PNC2_STRPU</name>
<reference evidence="7" key="2">
    <citation type="submission" date="2021-01" db="UniProtKB">
        <authorList>
            <consortium name="EnsemblMetazoa"/>
        </authorList>
    </citation>
    <scope>IDENTIFICATION</scope>
</reference>
<feature type="signal peptide" evidence="3">
    <location>
        <begin position="1"/>
        <end position="22"/>
    </location>
</feature>
<dbReference type="PROSITE" id="PS00022">
    <property type="entry name" value="EGF_1"/>
    <property type="match status" value="2"/>
</dbReference>
<feature type="domain" description="Fibronectin type-III" evidence="6">
    <location>
        <begin position="784"/>
        <end position="887"/>
    </location>
</feature>
<dbReference type="AlphaFoldDB" id="A0A7M7PNC2"/>
<dbReference type="PANTHER" id="PTHR26391:SF18">
    <property type="entry name" value="PROTEIN KINASE RECEPTOR TIE-1, PUTATIVE-RELATED"/>
    <property type="match status" value="1"/>
</dbReference>
<evidence type="ECO:0000313" key="8">
    <source>
        <dbReference type="Proteomes" id="UP000007110"/>
    </source>
</evidence>
<dbReference type="FunFam" id="2.60.40.10:FF:001966">
    <property type="entry name" value="Uncharacterized protein"/>
    <property type="match status" value="1"/>
</dbReference>
<dbReference type="EnsemblMetazoa" id="XM_030996925">
    <property type="protein sequence ID" value="XP_030852785"/>
    <property type="gene ID" value="LOC105437641"/>
</dbReference>
<keyword evidence="3" id="KW-0732">Signal</keyword>
<dbReference type="InterPro" id="IPR002049">
    <property type="entry name" value="LE_dom"/>
</dbReference>
<dbReference type="InterPro" id="IPR013783">
    <property type="entry name" value="Ig-like_fold"/>
</dbReference>
<dbReference type="FunFam" id="2.170.300.10:FF:000003">
    <property type="entry name" value="tyrosine-protein kinase receptor Tie-1 isoform X1"/>
    <property type="match status" value="1"/>
</dbReference>